<keyword evidence="1" id="KW-0134">Cell wall</keyword>
<feature type="coiled-coil region" evidence="5">
    <location>
        <begin position="128"/>
        <end position="165"/>
    </location>
</feature>
<sequence>MSNQFIQQSQTKKGHGFFRKKKWAKGLASGIALGAVVTFSSSAYADDIANTVDTQPEVTVVSDSNATNLADAQADNSQEHTDLTNQSGEQTGQMTDKVTSDGLDQSVSDAQAAGVEVDQNGTVTHSSYADAQADLDKQKEAIDQATETQKEVDNAKATAEEAAKAAGVEVSTEASKSAKTYTSVDDAKADAKKQVDNLSTVTEAQKQVNEQLPKAVEAATGSGVKVNVKAGAKTSDAKKALENLANQVANLKKAQDTQNTISNSMAQALEEAKKAGVTVSTTGSKSYDDLSKALADAQAQVAKLTEFKETQASIDEAIKKSADNAKAAGVEVSTGDAKTYTSAADAQADSDKQTASLDKAAETQKEADKVISDLTKEAQNAGLDLTKGTSQTYTSVDEAKKDIAKQEQALKDAATAKANAETTNSSNKKAAADAQAAANKAINDAIAKASASGTTVTKTGTIETSVEEAQKIAKEQSDKVNDVAAKNEQIQNENTAKKNAYDAKKGEVDKKNKAAFDRAGLNYTGDYATDKATADKFNSDEIERVKSQFEKANDNNVLGATDGWVQHVGSNGYTQSGTSQFKKAQNVNGVEIVANGSLEPGKATVYVKGNVNQSHVIANMNWGNVAPQGDNLTSNIGSKWAEAYDYNADGTTTQIWKGKILKWYRIPNAITMLDGSQHDAYVLFHTDTSGLSSPGDEVVFWNQDGAINAVDGYRYGVNDKSDGIRTVIRVDSPDNNDNYLWISLLGDFDIGQFLEADGVTVLGVGGGFATNSGVGGHRVAVDENLGLTYGKNTTPTSALTGFNSAPDGVALIAQYSNQYSTVIRNTAGGNGVAVARTDFGAQAKVSIVTPRHVNVENVETPTYTELLPVSVQDVHITPEQVTVPKAVTLHDVNVHAETHAIKLATEVAPVTVETEVTTPALSATVHDITMKAAVHPVEVTQKPTNEKAVVNNDNVDINGKTVAKGSIVKWVLKNGNLLAGRKELTAVVMNDPFPAGFEVDSEATAEANADYYTLKTTEDGSYQLVGTAKLLSLLNAHRDQDVEVPGFVFVGKPLNDNAHYDNAFETIYSTAKGYYKVVSNIPSIDTPDNPKPTKTVTDKAGSDIDGKTVFDKDVTFHLITDYSTYVNTVVDVNTMTKAAGIYDDTDDATVNPDVAKATVTDSNGNDITAKGTFYDIEAGQPIPAEIQIFLDGAHLTPNGEFIVWIPNDLKDYYENYVLTGNNVTVNLPVEVIAQPGEKAENTFVQVEFGNGYQSNLVFVKVPDVSPEKHAIGKDGTVLDGQEVGLNQVFNYKLDGVTVPKDHDTLWQYDGKDKLDIEHDRYTGNWKGVITGTEYTAKEDMTLTYDVITEDGTVIKAGDTIAAGTNYHFIFEFNQDTNDDFINKIVKVTWNAQAGEWAYSINEDFLRSLGLEGTFDADFWIEVERIKDGEVENTFINTVNGRELIAKVTTHTPAAPVPSTPQVPAKPTAETPVAKASVLPTTGEKTSALDVLASITGLLMIVGAAFGLRKKEKHN</sequence>
<keyword evidence="7" id="KW-0472">Membrane</keyword>
<name>A0A091CBP4_STREI</name>
<keyword evidence="2" id="KW-0964">Secreted</keyword>
<evidence type="ECO:0000256" key="1">
    <source>
        <dbReference type="ARBA" id="ARBA00022512"/>
    </source>
</evidence>
<keyword evidence="3 8" id="KW-0732">Signal</keyword>
<feature type="coiled-coil region" evidence="5">
    <location>
        <begin position="466"/>
        <end position="493"/>
    </location>
</feature>
<feature type="region of interest" description="Disordered" evidence="6">
    <location>
        <begin position="72"/>
        <end position="101"/>
    </location>
</feature>
<feature type="chain" id="PRO_5001872180" evidence="8">
    <location>
        <begin position="46"/>
        <end position="1514"/>
    </location>
</feature>
<reference evidence="11 13" key="2">
    <citation type="submission" date="2016-10" db="EMBL/GenBank/DDBJ databases">
        <authorList>
            <person name="Varghese N."/>
            <person name="Submissions S."/>
        </authorList>
    </citation>
    <scope>NUCLEOTIDE SEQUENCE [LARGE SCALE GENOMIC DNA]</scope>
    <source>
        <strain evidence="11 13">JB1</strain>
    </source>
</reference>
<proteinExistence type="predicted"/>
<dbReference type="NCBIfam" id="TIGR04228">
    <property type="entry name" value="isopep_sspB_C2"/>
    <property type="match status" value="1"/>
</dbReference>
<keyword evidence="5" id="KW-0175">Coiled coil</keyword>
<evidence type="ECO:0000256" key="3">
    <source>
        <dbReference type="ARBA" id="ARBA00022729"/>
    </source>
</evidence>
<dbReference type="InterPro" id="IPR032300">
    <property type="entry name" value="Antigen_C"/>
</dbReference>
<keyword evidence="4" id="KW-0572">Peptidoglycan-anchor</keyword>
<dbReference type="Proteomes" id="UP000182793">
    <property type="component" value="Unassembled WGS sequence"/>
</dbReference>
<keyword evidence="7" id="KW-1133">Transmembrane helix</keyword>
<feature type="transmembrane region" description="Helical" evidence="7">
    <location>
        <begin position="1487"/>
        <end position="1507"/>
    </location>
</feature>
<protein>
    <submittedName>
        <fullName evidence="11">LPXTG-motif cell wall anchor domain-containing protein/adhesin isopeptide-forming domain-containing protein, sspB-C2 type</fullName>
    </submittedName>
</protein>
<evidence type="ECO:0000256" key="4">
    <source>
        <dbReference type="ARBA" id="ARBA00023088"/>
    </source>
</evidence>
<dbReference type="Proteomes" id="UP000029382">
    <property type="component" value="Unassembled WGS sequence"/>
</dbReference>
<dbReference type="EMBL" id="FOTG01000005">
    <property type="protein sequence ID" value="SFL25910.1"/>
    <property type="molecule type" value="Genomic_DNA"/>
</dbReference>
<feature type="signal peptide" evidence="8">
    <location>
        <begin position="1"/>
        <end position="45"/>
    </location>
</feature>
<evidence type="ECO:0000256" key="2">
    <source>
        <dbReference type="ARBA" id="ARBA00022525"/>
    </source>
</evidence>
<dbReference type="PROSITE" id="PS50847">
    <property type="entry name" value="GRAM_POS_ANCHORING"/>
    <property type="match status" value="1"/>
</dbReference>
<dbReference type="InterPro" id="IPR019931">
    <property type="entry name" value="LPXTG_anchor"/>
</dbReference>
<feature type="compositionally biased region" description="Polar residues" evidence="6">
    <location>
        <begin position="83"/>
        <end position="101"/>
    </location>
</feature>
<dbReference type="EMBL" id="AUZH01000001">
    <property type="protein sequence ID" value="KFN88938.1"/>
    <property type="molecule type" value="Genomic_DNA"/>
</dbReference>
<dbReference type="NCBIfam" id="TIGR01167">
    <property type="entry name" value="LPXTG_anchor"/>
    <property type="match status" value="1"/>
</dbReference>
<comment type="caution">
    <text evidence="10">The sequence shown here is derived from an EMBL/GenBank/DDBJ whole genome shotgun (WGS) entry which is preliminary data.</text>
</comment>
<evidence type="ECO:0000313" key="11">
    <source>
        <dbReference type="EMBL" id="SFL25910.1"/>
    </source>
</evidence>
<dbReference type="RefSeq" id="WP_039695954.1">
    <property type="nucleotide sequence ID" value="NZ_AUZH01000001.1"/>
</dbReference>
<evidence type="ECO:0000259" key="9">
    <source>
        <dbReference type="PROSITE" id="PS50847"/>
    </source>
</evidence>
<dbReference type="Pfam" id="PF16364">
    <property type="entry name" value="Antigen_C"/>
    <property type="match status" value="1"/>
</dbReference>
<dbReference type="Pfam" id="PF17998">
    <property type="entry name" value="AgI_II_C2"/>
    <property type="match status" value="1"/>
</dbReference>
<feature type="domain" description="Gram-positive cocci surface proteins LPxTG" evidence="9">
    <location>
        <begin position="1478"/>
        <end position="1514"/>
    </location>
</feature>
<dbReference type="InterPro" id="IPR026345">
    <property type="entry name" value="Adh_isopep-form_adh_dom"/>
</dbReference>
<accession>A0A091CBP4</accession>
<evidence type="ECO:0000313" key="12">
    <source>
        <dbReference type="Proteomes" id="UP000029382"/>
    </source>
</evidence>
<gene>
    <name evidence="10" type="ORF">H702_00545</name>
    <name evidence="11" type="ORF">SAMN02910290_01105</name>
</gene>
<keyword evidence="13" id="KW-1185">Reference proteome</keyword>
<evidence type="ECO:0000256" key="5">
    <source>
        <dbReference type="SAM" id="Coils"/>
    </source>
</evidence>
<keyword evidence="7" id="KW-0812">Transmembrane</keyword>
<dbReference type="Gene3D" id="2.60.40.740">
    <property type="match status" value="3"/>
</dbReference>
<evidence type="ECO:0000256" key="8">
    <source>
        <dbReference type="SAM" id="SignalP"/>
    </source>
</evidence>
<organism evidence="10 12">
    <name type="scientific">Streptococcus equinus JB1</name>
    <dbReference type="NCBI Taxonomy" id="1294274"/>
    <lineage>
        <taxon>Bacteria</taxon>
        <taxon>Bacillati</taxon>
        <taxon>Bacillota</taxon>
        <taxon>Bacilli</taxon>
        <taxon>Lactobacillales</taxon>
        <taxon>Streptococcaceae</taxon>
        <taxon>Streptococcus</taxon>
    </lineage>
</organism>
<evidence type="ECO:0000256" key="7">
    <source>
        <dbReference type="SAM" id="Phobius"/>
    </source>
</evidence>
<reference evidence="10 12" key="1">
    <citation type="journal article" date="2014" name="Genome Announc.">
        <title>Draft Genome Sequences of Streptococcus bovis Strains ATCC 33317 and JB1.</title>
        <authorList>
            <person name="Benahmed F.H."/>
            <person name="Gopinath G.R."/>
            <person name="Harbottle H."/>
            <person name="Cotta M.A."/>
            <person name="Luo Y."/>
            <person name="Henderson C."/>
            <person name="Teri P."/>
            <person name="Soppet D."/>
            <person name="Rasmussen M."/>
            <person name="Whitehead T.R."/>
            <person name="Davidson M."/>
        </authorList>
    </citation>
    <scope>NUCLEOTIDE SEQUENCE [LARGE SCALE GENOMIC DNA]</scope>
    <source>
        <strain evidence="10 12">JB1</strain>
    </source>
</reference>
<evidence type="ECO:0000313" key="10">
    <source>
        <dbReference type="EMBL" id="KFN88938.1"/>
    </source>
</evidence>
<evidence type="ECO:0000256" key="6">
    <source>
        <dbReference type="SAM" id="MobiDB-lite"/>
    </source>
</evidence>
<feature type="coiled-coil region" evidence="5">
    <location>
        <begin position="357"/>
        <end position="423"/>
    </location>
</feature>
<evidence type="ECO:0000313" key="13">
    <source>
        <dbReference type="Proteomes" id="UP000182793"/>
    </source>
</evidence>